<dbReference type="Proteomes" id="UP000324748">
    <property type="component" value="Unassembled WGS sequence"/>
</dbReference>
<organism evidence="1 2">
    <name type="scientific">Puccinia graminis f. sp. tritici</name>
    <dbReference type="NCBI Taxonomy" id="56615"/>
    <lineage>
        <taxon>Eukaryota</taxon>
        <taxon>Fungi</taxon>
        <taxon>Dikarya</taxon>
        <taxon>Basidiomycota</taxon>
        <taxon>Pucciniomycotina</taxon>
        <taxon>Pucciniomycetes</taxon>
        <taxon>Pucciniales</taxon>
        <taxon>Pucciniaceae</taxon>
        <taxon>Puccinia</taxon>
    </lineage>
</organism>
<dbReference type="AlphaFoldDB" id="A0A5B0QSK8"/>
<protein>
    <submittedName>
        <fullName evidence="1">Uncharacterized protein</fullName>
    </submittedName>
</protein>
<evidence type="ECO:0000313" key="1">
    <source>
        <dbReference type="EMBL" id="KAA1116120.1"/>
    </source>
</evidence>
<comment type="caution">
    <text evidence="1">The sequence shown here is derived from an EMBL/GenBank/DDBJ whole genome shotgun (WGS) entry which is preliminary data.</text>
</comment>
<keyword evidence="2" id="KW-1185">Reference proteome</keyword>
<sequence length="98" mass="11108">MFSLDVRNLKTDNHRNNWFAFKNFKPLAQSLNLRLGSSWKNPRHSYNYDIQTTRPSTLGQLKSLLGQSQRVCGTLPTPAWHMPKIVGVGAKPCLANVK</sequence>
<gene>
    <name evidence="1" type="ORF">PGT21_001652</name>
</gene>
<dbReference type="EMBL" id="VSWC01000003">
    <property type="protein sequence ID" value="KAA1116120.1"/>
    <property type="molecule type" value="Genomic_DNA"/>
</dbReference>
<name>A0A5B0QSK8_PUCGR</name>
<proteinExistence type="predicted"/>
<reference evidence="1 2" key="1">
    <citation type="submission" date="2019-05" db="EMBL/GenBank/DDBJ databases">
        <title>Emergence of the Ug99 lineage of the wheat stem rust pathogen through somatic hybridization.</title>
        <authorList>
            <person name="Li F."/>
            <person name="Upadhyaya N.M."/>
            <person name="Sperschneider J."/>
            <person name="Matny O."/>
            <person name="Nguyen-Phuc H."/>
            <person name="Mago R."/>
            <person name="Raley C."/>
            <person name="Miller M.E."/>
            <person name="Silverstein K.A.T."/>
            <person name="Henningsen E."/>
            <person name="Hirsch C.D."/>
            <person name="Visser B."/>
            <person name="Pretorius Z.A."/>
            <person name="Steffenson B.J."/>
            <person name="Schwessinger B."/>
            <person name="Dodds P.N."/>
            <person name="Figueroa M."/>
        </authorList>
    </citation>
    <scope>NUCLEOTIDE SEQUENCE [LARGE SCALE GENOMIC DNA]</scope>
    <source>
        <strain evidence="1">21-0</strain>
    </source>
</reference>
<evidence type="ECO:0000313" key="2">
    <source>
        <dbReference type="Proteomes" id="UP000324748"/>
    </source>
</evidence>
<accession>A0A5B0QSK8</accession>